<keyword evidence="2" id="KW-0378">Hydrolase</keyword>
<dbReference type="PANTHER" id="PTHR43798">
    <property type="entry name" value="MONOACYLGLYCEROL LIPASE"/>
    <property type="match status" value="1"/>
</dbReference>
<reference evidence="4" key="1">
    <citation type="submission" date="2021-03" db="EMBL/GenBank/DDBJ databases">
        <title>Chromosome level genome of the anhydrobiotic midge Polypedilum vanderplanki.</title>
        <authorList>
            <person name="Yoshida Y."/>
            <person name="Kikawada T."/>
            <person name="Gusev O."/>
        </authorList>
    </citation>
    <scope>NUCLEOTIDE SEQUENCE</scope>
    <source>
        <strain evidence="4">NIAS01</strain>
        <tissue evidence="4">Whole body or cell culture</tissue>
    </source>
</reference>
<dbReference type="InterPro" id="IPR000073">
    <property type="entry name" value="AB_hydrolase_1"/>
</dbReference>
<dbReference type="InterPro" id="IPR050266">
    <property type="entry name" value="AB_hydrolase_sf"/>
</dbReference>
<name>A0A9J6BQE1_POLVA</name>
<proteinExistence type="inferred from homology"/>
<dbReference type="AlphaFoldDB" id="A0A9J6BQE1"/>
<feature type="domain" description="AB hydrolase-1" evidence="3">
    <location>
        <begin position="42"/>
        <end position="163"/>
    </location>
</feature>
<dbReference type="PRINTS" id="PR00111">
    <property type="entry name" value="ABHYDROLASE"/>
</dbReference>
<dbReference type="PANTHER" id="PTHR43798:SF14">
    <property type="entry name" value="SERINE HYDROLASE-LIKE PROTEIN DDB_G0286239"/>
    <property type="match status" value="1"/>
</dbReference>
<evidence type="ECO:0000313" key="4">
    <source>
        <dbReference type="EMBL" id="KAG5671936.1"/>
    </source>
</evidence>
<evidence type="ECO:0000259" key="3">
    <source>
        <dbReference type="Pfam" id="PF00561"/>
    </source>
</evidence>
<organism evidence="4 5">
    <name type="scientific">Polypedilum vanderplanki</name>
    <name type="common">Sleeping chironomid midge</name>
    <dbReference type="NCBI Taxonomy" id="319348"/>
    <lineage>
        <taxon>Eukaryota</taxon>
        <taxon>Metazoa</taxon>
        <taxon>Ecdysozoa</taxon>
        <taxon>Arthropoda</taxon>
        <taxon>Hexapoda</taxon>
        <taxon>Insecta</taxon>
        <taxon>Pterygota</taxon>
        <taxon>Neoptera</taxon>
        <taxon>Endopterygota</taxon>
        <taxon>Diptera</taxon>
        <taxon>Nematocera</taxon>
        <taxon>Chironomoidea</taxon>
        <taxon>Chironomidae</taxon>
        <taxon>Chironominae</taxon>
        <taxon>Polypedilum</taxon>
        <taxon>Polypedilum</taxon>
    </lineage>
</organism>
<dbReference type="SUPFAM" id="SSF53474">
    <property type="entry name" value="alpha/beta-Hydrolases"/>
    <property type="match status" value="1"/>
</dbReference>
<accession>A0A9J6BQE1</accession>
<comment type="similarity">
    <text evidence="1">Belongs to the AB hydrolase superfamily.</text>
</comment>
<evidence type="ECO:0000256" key="1">
    <source>
        <dbReference type="ARBA" id="ARBA00008645"/>
    </source>
</evidence>
<dbReference type="EMBL" id="JADBJN010000003">
    <property type="protein sequence ID" value="KAG5671936.1"/>
    <property type="molecule type" value="Genomic_DNA"/>
</dbReference>
<evidence type="ECO:0000313" key="5">
    <source>
        <dbReference type="Proteomes" id="UP001107558"/>
    </source>
</evidence>
<sequence length="321" mass="37908">MFQELEIYKTDQDLSIKVTEIKVNLPNGEWISGKWWGDLNKKPILCLHGWLDNAGTFDRLIPLLSREFSYLSIDLPGHGRSSWLPQGVRYDLFTFVLYILKIMREYKWSSISLMSHSMGSGVSFIFTVLFPEKVDLLILFDYNKTLDRSLEQEFQDMRESYFSFLISDERNQIKTEPPSFTIEEMIERYYEGTLGNVHKESAVYLLERNIQRSTKYPNRFYFSRDSRLKSFIIQAQSEDITLYATSTLKCPFLFFSSPHCVLYGKIPYFDKFIEVSKKSNPNFVYEIVDSNNHYFHINEPEKVSNILSKFLIENKKIIHKL</sequence>
<comment type="caution">
    <text evidence="4">The sequence shown here is derived from an EMBL/GenBank/DDBJ whole genome shotgun (WGS) entry which is preliminary data.</text>
</comment>
<keyword evidence="5" id="KW-1185">Reference proteome</keyword>
<dbReference type="GO" id="GO:0016020">
    <property type="term" value="C:membrane"/>
    <property type="evidence" value="ECO:0007669"/>
    <property type="project" value="TreeGrafter"/>
</dbReference>
<dbReference type="Pfam" id="PF00561">
    <property type="entry name" value="Abhydrolase_1"/>
    <property type="match status" value="1"/>
</dbReference>
<dbReference type="GO" id="GO:0016787">
    <property type="term" value="F:hydrolase activity"/>
    <property type="evidence" value="ECO:0007669"/>
    <property type="project" value="UniProtKB-KW"/>
</dbReference>
<gene>
    <name evidence="4" type="ORF">PVAND_002104</name>
</gene>
<dbReference type="Proteomes" id="UP001107558">
    <property type="component" value="Chromosome 3"/>
</dbReference>
<protein>
    <recommendedName>
        <fullName evidence="3">AB hydrolase-1 domain-containing protein</fullName>
    </recommendedName>
</protein>
<evidence type="ECO:0000256" key="2">
    <source>
        <dbReference type="ARBA" id="ARBA00022801"/>
    </source>
</evidence>
<dbReference type="Gene3D" id="3.40.50.1820">
    <property type="entry name" value="alpha/beta hydrolase"/>
    <property type="match status" value="1"/>
</dbReference>
<dbReference type="OrthoDB" id="190201at2759"/>
<dbReference type="InterPro" id="IPR029058">
    <property type="entry name" value="AB_hydrolase_fold"/>
</dbReference>